<dbReference type="Proteomes" id="UP000825009">
    <property type="component" value="Chromosome"/>
</dbReference>
<name>A0A8F6TYE1_9RHOB</name>
<proteinExistence type="predicted"/>
<dbReference type="CDD" id="cd03495">
    <property type="entry name" value="SQR_TypeC_SdhD_like"/>
    <property type="match status" value="1"/>
</dbReference>
<gene>
    <name evidence="12" type="primary">sdhD</name>
    <name evidence="12" type="ORF">KYE46_04205</name>
</gene>
<protein>
    <recommendedName>
        <fullName evidence="6">Succinate dehydrogenase hydrophobic membrane anchor subunit</fullName>
    </recommendedName>
</protein>
<keyword evidence="8 11" id="KW-0812">Transmembrane</keyword>
<sequence>MAFLTDRKRVNGLGSAKSGTAQHWTMTITSVALLILTPFFLGIVGSALGSDYAEAIALLGRPVPAMVVAVYIVVAMHHLRYGMQIMIEDYTHGMNKKIAIIATTLICYGLAAGGLVALMQIAL</sequence>
<keyword evidence="7" id="KW-0813">Transport</keyword>
<evidence type="ECO:0000256" key="1">
    <source>
        <dbReference type="ARBA" id="ARBA00001971"/>
    </source>
</evidence>
<accession>A0A8F6TYE1</accession>
<evidence type="ECO:0000313" key="13">
    <source>
        <dbReference type="Proteomes" id="UP000825009"/>
    </source>
</evidence>
<reference evidence="12 13" key="1">
    <citation type="submission" date="2021-07" db="EMBL/GenBank/DDBJ databases">
        <title>A novel Jannaschia species isolated from marine dinoflagellate Ceratoperidinium margalefii.</title>
        <authorList>
            <person name="Jiang Y."/>
            <person name="Li Z."/>
        </authorList>
    </citation>
    <scope>NUCLEOTIDE SEQUENCE [LARGE SCALE GENOMIC DNA]</scope>
    <source>
        <strain evidence="12 13">J12C1-MA-4</strain>
    </source>
</reference>
<feature type="transmembrane region" description="Helical" evidence="11">
    <location>
        <begin position="21"/>
        <end position="43"/>
    </location>
</feature>
<comment type="subunit">
    <text evidence="5">Part of an enzyme complex containing four subunits: a flavoprotein, an iron-sulfur protein, plus two membrane-anchoring proteins, SdhC and SdhD.</text>
</comment>
<evidence type="ECO:0000256" key="9">
    <source>
        <dbReference type="ARBA" id="ARBA00022989"/>
    </source>
</evidence>
<dbReference type="NCBIfam" id="TIGR02968">
    <property type="entry name" value="succ_dehyd_anc"/>
    <property type="match status" value="1"/>
</dbReference>
<evidence type="ECO:0000313" key="12">
    <source>
        <dbReference type="EMBL" id="QXT40459.1"/>
    </source>
</evidence>
<organism evidence="12 13">
    <name type="scientific">Gymnodinialimonas ceratoperidinii</name>
    <dbReference type="NCBI Taxonomy" id="2856823"/>
    <lineage>
        <taxon>Bacteria</taxon>
        <taxon>Pseudomonadati</taxon>
        <taxon>Pseudomonadota</taxon>
        <taxon>Alphaproteobacteria</taxon>
        <taxon>Rhodobacterales</taxon>
        <taxon>Paracoccaceae</taxon>
        <taxon>Gymnodinialimonas</taxon>
    </lineage>
</organism>
<dbReference type="GO" id="GO:0006099">
    <property type="term" value="P:tricarboxylic acid cycle"/>
    <property type="evidence" value="ECO:0007669"/>
    <property type="project" value="InterPro"/>
</dbReference>
<comment type="cofactor">
    <cofactor evidence="1">
        <name>heme</name>
        <dbReference type="ChEBI" id="CHEBI:30413"/>
    </cofactor>
</comment>
<dbReference type="InterPro" id="IPR014312">
    <property type="entry name" value="Succ_DH_anchor"/>
</dbReference>
<evidence type="ECO:0000256" key="3">
    <source>
        <dbReference type="ARBA" id="ARBA00004141"/>
    </source>
</evidence>
<keyword evidence="10 11" id="KW-0472">Membrane</keyword>
<dbReference type="GO" id="GO:0020037">
    <property type="term" value="F:heme binding"/>
    <property type="evidence" value="ECO:0007669"/>
    <property type="project" value="InterPro"/>
</dbReference>
<comment type="pathway">
    <text evidence="4">Carbohydrate metabolism; tricarboxylic acid cycle.</text>
</comment>
<dbReference type="KEGG" id="gce:KYE46_04205"/>
<feature type="transmembrane region" description="Helical" evidence="11">
    <location>
        <begin position="55"/>
        <end position="77"/>
    </location>
</feature>
<keyword evidence="13" id="KW-1185">Reference proteome</keyword>
<dbReference type="GO" id="GO:0016020">
    <property type="term" value="C:membrane"/>
    <property type="evidence" value="ECO:0007669"/>
    <property type="project" value="UniProtKB-SubCell"/>
</dbReference>
<dbReference type="InterPro" id="IPR000701">
    <property type="entry name" value="SuccDH_FuR_B_TM-su"/>
</dbReference>
<dbReference type="EMBL" id="CP079194">
    <property type="protein sequence ID" value="QXT40459.1"/>
    <property type="molecule type" value="Genomic_DNA"/>
</dbReference>
<comment type="function">
    <text evidence="2">Membrane-anchoring subunit of succinate dehydrogenase (SDH).</text>
</comment>
<dbReference type="Pfam" id="PF01127">
    <property type="entry name" value="Sdh_cyt"/>
    <property type="match status" value="1"/>
</dbReference>
<evidence type="ECO:0000256" key="4">
    <source>
        <dbReference type="ARBA" id="ARBA00005163"/>
    </source>
</evidence>
<comment type="subcellular location">
    <subcellularLocation>
        <location evidence="3">Membrane</location>
        <topology evidence="3">Multi-pass membrane protein</topology>
    </subcellularLocation>
</comment>
<evidence type="ECO:0000256" key="10">
    <source>
        <dbReference type="ARBA" id="ARBA00023136"/>
    </source>
</evidence>
<evidence type="ECO:0000256" key="2">
    <source>
        <dbReference type="ARBA" id="ARBA00004050"/>
    </source>
</evidence>
<evidence type="ECO:0000256" key="7">
    <source>
        <dbReference type="ARBA" id="ARBA00022448"/>
    </source>
</evidence>
<evidence type="ECO:0000256" key="6">
    <source>
        <dbReference type="ARBA" id="ARBA00019425"/>
    </source>
</evidence>
<keyword evidence="9 11" id="KW-1133">Transmembrane helix</keyword>
<dbReference type="AlphaFoldDB" id="A0A8F6TYE1"/>
<dbReference type="RefSeq" id="WP_219003687.1">
    <property type="nucleotide sequence ID" value="NZ_CP079194.1"/>
</dbReference>
<feature type="transmembrane region" description="Helical" evidence="11">
    <location>
        <begin position="98"/>
        <end position="122"/>
    </location>
</feature>
<evidence type="ECO:0000256" key="11">
    <source>
        <dbReference type="SAM" id="Phobius"/>
    </source>
</evidence>
<evidence type="ECO:0000256" key="8">
    <source>
        <dbReference type="ARBA" id="ARBA00022692"/>
    </source>
</evidence>
<evidence type="ECO:0000256" key="5">
    <source>
        <dbReference type="ARBA" id="ARBA00011558"/>
    </source>
</evidence>